<organism evidence="3 4">
    <name type="scientific">Malus domestica</name>
    <name type="common">Apple</name>
    <name type="synonym">Pyrus malus</name>
    <dbReference type="NCBI Taxonomy" id="3750"/>
    <lineage>
        <taxon>Eukaryota</taxon>
        <taxon>Viridiplantae</taxon>
        <taxon>Streptophyta</taxon>
        <taxon>Embryophyta</taxon>
        <taxon>Tracheophyta</taxon>
        <taxon>Spermatophyta</taxon>
        <taxon>Magnoliopsida</taxon>
        <taxon>eudicotyledons</taxon>
        <taxon>Gunneridae</taxon>
        <taxon>Pentapetalae</taxon>
        <taxon>rosids</taxon>
        <taxon>fabids</taxon>
        <taxon>Rosales</taxon>
        <taxon>Rosaceae</taxon>
        <taxon>Amygdaloideae</taxon>
        <taxon>Maleae</taxon>
        <taxon>Malus</taxon>
    </lineage>
</organism>
<dbReference type="Proteomes" id="UP000290289">
    <property type="component" value="Chromosome 15"/>
</dbReference>
<dbReference type="InterPro" id="IPR011333">
    <property type="entry name" value="SKP1/BTB/POZ_sf"/>
</dbReference>
<feature type="region of interest" description="Disordered" evidence="2">
    <location>
        <begin position="54"/>
        <end position="78"/>
    </location>
</feature>
<keyword evidence="4" id="KW-1185">Reference proteome</keyword>
<evidence type="ECO:0000313" key="3">
    <source>
        <dbReference type="EMBL" id="RXH74083.1"/>
    </source>
</evidence>
<accession>A0A498HYT6</accession>
<name>A0A498HYT6_MALDO</name>
<proteinExistence type="predicted"/>
<protein>
    <submittedName>
        <fullName evidence="3">Uncharacterized protein</fullName>
    </submittedName>
</protein>
<sequence>MWFEFVIHKEATMVSQTIHNMLNSPGAFASGNSSAFAAEILGVEIKNPEIQNFEIPDLPSGRDEEKGWVVGPPRSRQT</sequence>
<dbReference type="SUPFAM" id="SSF54695">
    <property type="entry name" value="POZ domain"/>
    <property type="match status" value="1"/>
</dbReference>
<comment type="pathway">
    <text evidence="1">Protein modification; protein ubiquitination.</text>
</comment>
<reference evidence="3 4" key="1">
    <citation type="submission" date="2018-10" db="EMBL/GenBank/DDBJ databases">
        <title>A high-quality apple genome assembly.</title>
        <authorList>
            <person name="Hu J."/>
        </authorList>
    </citation>
    <scope>NUCLEOTIDE SEQUENCE [LARGE SCALE GENOMIC DNA]</scope>
    <source>
        <strain evidence="4">cv. HFTH1</strain>
        <tissue evidence="3">Young leaf</tissue>
    </source>
</reference>
<comment type="caution">
    <text evidence="3">The sequence shown here is derived from an EMBL/GenBank/DDBJ whole genome shotgun (WGS) entry which is preliminary data.</text>
</comment>
<evidence type="ECO:0000256" key="2">
    <source>
        <dbReference type="SAM" id="MobiDB-lite"/>
    </source>
</evidence>
<evidence type="ECO:0000256" key="1">
    <source>
        <dbReference type="ARBA" id="ARBA00004906"/>
    </source>
</evidence>
<dbReference type="AlphaFoldDB" id="A0A498HYT6"/>
<evidence type="ECO:0000313" key="4">
    <source>
        <dbReference type="Proteomes" id="UP000290289"/>
    </source>
</evidence>
<gene>
    <name evidence="3" type="ORF">DVH24_021263</name>
</gene>
<dbReference type="EMBL" id="RDQH01000341">
    <property type="protein sequence ID" value="RXH74083.1"/>
    <property type="molecule type" value="Genomic_DNA"/>
</dbReference>